<accession>A0A6J7WZG8</accession>
<organism evidence="1">
    <name type="scientific">uncultured Caudovirales phage</name>
    <dbReference type="NCBI Taxonomy" id="2100421"/>
    <lineage>
        <taxon>Viruses</taxon>
        <taxon>Duplodnaviria</taxon>
        <taxon>Heunggongvirae</taxon>
        <taxon>Uroviricota</taxon>
        <taxon>Caudoviricetes</taxon>
        <taxon>Peduoviridae</taxon>
        <taxon>Maltschvirus</taxon>
        <taxon>Maltschvirus maltsch</taxon>
    </lineage>
</organism>
<dbReference type="EMBL" id="LR798309">
    <property type="protein sequence ID" value="CAB5223130.1"/>
    <property type="molecule type" value="Genomic_DNA"/>
</dbReference>
<gene>
    <name evidence="1" type="ORF">UFOVP365_56</name>
</gene>
<evidence type="ECO:0000313" key="1">
    <source>
        <dbReference type="EMBL" id="CAB5223130.1"/>
    </source>
</evidence>
<proteinExistence type="predicted"/>
<reference evidence="1" key="1">
    <citation type="submission" date="2020-05" db="EMBL/GenBank/DDBJ databases">
        <authorList>
            <person name="Chiriac C."/>
            <person name="Salcher M."/>
            <person name="Ghai R."/>
            <person name="Kavagutti S V."/>
        </authorList>
    </citation>
    <scope>NUCLEOTIDE SEQUENCE</scope>
</reference>
<protein>
    <submittedName>
        <fullName evidence="1">Uncharacterized protein</fullName>
    </submittedName>
</protein>
<name>A0A6J7WZG8_9CAUD</name>
<sequence length="159" mass="16489">MSVDISAIVGEISWTQSVTNSGFVKTSQGPDKLTATLAPSTTTYNRIYAVKGTLAGGASVTINLQGVTDYLNQSLTLTKVIAFMLKATTTAMKLEPGASNPLTWPLTGTSPALIVEAGGFFLIGDGLPHTVSATDKNFKITNMDGAVTGTYEIALIGGQ</sequence>